<dbReference type="InterPro" id="IPR011990">
    <property type="entry name" value="TPR-like_helical_dom_sf"/>
</dbReference>
<keyword evidence="3" id="KW-1185">Reference proteome</keyword>
<feature type="transmembrane region" description="Helical" evidence="1">
    <location>
        <begin position="41"/>
        <end position="65"/>
    </location>
</feature>
<dbReference type="EMBL" id="FR872582">
    <property type="protein sequence ID" value="CCB87997.1"/>
    <property type="molecule type" value="Genomic_DNA"/>
</dbReference>
<dbReference type="Proteomes" id="UP000000496">
    <property type="component" value="Chromosome gsn.131"/>
</dbReference>
<dbReference type="eggNOG" id="COG0457">
    <property type="taxonomic scope" value="Bacteria"/>
</dbReference>
<proteinExistence type="predicted"/>
<dbReference type="OrthoDB" id="18657at2"/>
<evidence type="ECO:0000313" key="2">
    <source>
        <dbReference type="EMBL" id="CCB87997.1"/>
    </source>
</evidence>
<keyword evidence="1" id="KW-1133">Transmembrane helix</keyword>
<reference evidence="2 3" key="2">
    <citation type="journal article" date="2011" name="Mol. Biol. Evol.">
        <title>Unity in variety--the pan-genome of the Chlamydiae.</title>
        <authorList>
            <person name="Collingro A."/>
            <person name="Tischler P."/>
            <person name="Weinmaier T."/>
            <person name="Penz T."/>
            <person name="Heinz E."/>
            <person name="Brunham R.C."/>
            <person name="Read T.D."/>
            <person name="Bavoil P.M."/>
            <person name="Sachse K."/>
            <person name="Kahane S."/>
            <person name="Friedman M.G."/>
            <person name="Rattei T."/>
            <person name="Myers G.S."/>
            <person name="Horn M."/>
        </authorList>
    </citation>
    <scope>NUCLEOTIDE SEQUENCE [LARGE SCALE GENOMIC DNA]</scope>
    <source>
        <strain evidence="3">ATCC VR-1471 / Z</strain>
    </source>
</reference>
<accession>F8L5B1</accession>
<feature type="transmembrane region" description="Helical" evidence="1">
    <location>
        <begin position="71"/>
        <end position="93"/>
    </location>
</feature>
<dbReference type="Gene3D" id="1.25.40.10">
    <property type="entry name" value="Tetratricopeptide repeat domain"/>
    <property type="match status" value="1"/>
</dbReference>
<dbReference type="SUPFAM" id="SSF48452">
    <property type="entry name" value="TPR-like"/>
    <property type="match status" value="1"/>
</dbReference>
<keyword evidence="1" id="KW-0812">Transmembrane</keyword>
<keyword evidence="1" id="KW-0472">Membrane</keyword>
<evidence type="ECO:0000313" key="3">
    <source>
        <dbReference type="Proteomes" id="UP000000496"/>
    </source>
</evidence>
<sequence length="337" mass="39456">MSVKEIYKEISRRFDHDSFRKNVETHCSIGLKQFKKIIRSYIFFHLFFLGLLISEIVAFSLSLTFLSKSALIAFSLAGIILTAFAYLVILFYFQTKKPEQFIELRNWFMRLCKQSLPKNLGSSEYHLSLANSAYRFATHLMKHESSLYTLPAVTHSLNNLMRKFTNFCHHKDLHKMKEILLLVSITEHIQLIKETPTDLEAHASLANAYVALSKIYQGDSKEMHEKFQAASEKAIQEFKILDHYSPNDPWVQAQLATCYHDLKMFREEILYYENILKLCPEDKQIMFRLGVLYFQQGLNAKGLRTYEELKNMGFSRADELIDYYDANIRQEYSISSL</sequence>
<dbReference type="KEGG" id="sng:SNE_A01190"/>
<dbReference type="HOGENOM" id="CLU_071513_0_0_0"/>
<evidence type="ECO:0000256" key="1">
    <source>
        <dbReference type="SAM" id="Phobius"/>
    </source>
</evidence>
<dbReference type="AlphaFoldDB" id="F8L5B1"/>
<dbReference type="STRING" id="331113.SNE_A01190"/>
<gene>
    <name evidence="2" type="ordered locus">SNE_A01190</name>
</gene>
<name>F8L5B1_SIMNZ</name>
<organism evidence="2 3">
    <name type="scientific">Simkania negevensis (strain ATCC VR-1471 / DSM 27360 / Z)</name>
    <dbReference type="NCBI Taxonomy" id="331113"/>
    <lineage>
        <taxon>Bacteria</taxon>
        <taxon>Pseudomonadati</taxon>
        <taxon>Chlamydiota</taxon>
        <taxon>Chlamydiia</taxon>
        <taxon>Parachlamydiales</taxon>
        <taxon>Simkaniaceae</taxon>
        <taxon>Simkania</taxon>
    </lineage>
</organism>
<dbReference type="RefSeq" id="WP_013942464.1">
    <property type="nucleotide sequence ID" value="NC_015713.1"/>
</dbReference>
<protein>
    <submittedName>
        <fullName evidence="2">Uncharacterized protein</fullName>
    </submittedName>
</protein>
<reference key="1">
    <citation type="journal article" date="2011" name="Mol. Biol. Evol.">
        <title>Unity in variety -- the pan-genome of the Chlamydiae.</title>
        <authorList>
            <person name="Collingro A."/>
            <person name="Tischler P."/>
            <person name="Weinmaier T."/>
            <person name="Penz T."/>
            <person name="Heinz E."/>
            <person name="Brunham R.C."/>
            <person name="Read T.D."/>
            <person name="Bavoil P.M."/>
            <person name="Sachse K."/>
            <person name="Kahane S."/>
            <person name="Friedman M.G."/>
            <person name="Rattei T."/>
            <person name="Myers G.S.A."/>
            <person name="Horn M."/>
        </authorList>
    </citation>
    <scope>NUCLEOTIDE SEQUENCE</scope>
    <source>
        <strain>Z</strain>
    </source>
</reference>